<accession>A0A8H4LGG7</accession>
<protein>
    <submittedName>
        <fullName evidence="2">Uncharacterized protein</fullName>
    </submittedName>
</protein>
<dbReference type="Proteomes" id="UP000554235">
    <property type="component" value="Unassembled WGS sequence"/>
</dbReference>
<proteinExistence type="predicted"/>
<comment type="caution">
    <text evidence="2">The sequence shown here is derived from an EMBL/GenBank/DDBJ whole genome shotgun (WGS) entry which is preliminary data.</text>
</comment>
<name>A0A8H4LGG7_9HYPO</name>
<dbReference type="EMBL" id="JAADYS010000736">
    <property type="protein sequence ID" value="KAF4467524.1"/>
    <property type="molecule type" value="Genomic_DNA"/>
</dbReference>
<feature type="region of interest" description="Disordered" evidence="1">
    <location>
        <begin position="146"/>
        <end position="173"/>
    </location>
</feature>
<evidence type="ECO:0000313" key="2">
    <source>
        <dbReference type="EMBL" id="KAF4467524.1"/>
    </source>
</evidence>
<evidence type="ECO:0000313" key="3">
    <source>
        <dbReference type="Proteomes" id="UP000554235"/>
    </source>
</evidence>
<keyword evidence="3" id="KW-1185">Reference proteome</keyword>
<feature type="compositionally biased region" description="Pro residues" evidence="1">
    <location>
        <begin position="155"/>
        <end position="173"/>
    </location>
</feature>
<feature type="region of interest" description="Disordered" evidence="1">
    <location>
        <begin position="396"/>
        <end position="436"/>
    </location>
</feature>
<reference evidence="2 3" key="1">
    <citation type="submission" date="2020-01" db="EMBL/GenBank/DDBJ databases">
        <title>Identification and distribution of gene clusters putatively required for synthesis of sphingolipid metabolism inhibitors in phylogenetically diverse species of the filamentous fungus Fusarium.</title>
        <authorList>
            <person name="Kim H.-S."/>
            <person name="Busman M."/>
            <person name="Brown D.W."/>
            <person name="Divon H."/>
            <person name="Uhlig S."/>
            <person name="Proctor R.H."/>
        </authorList>
    </citation>
    <scope>NUCLEOTIDE SEQUENCE [LARGE SCALE GENOMIC DNA]</scope>
    <source>
        <strain evidence="2 3">NRRL 20459</strain>
    </source>
</reference>
<organism evidence="2 3">
    <name type="scientific">Fusarium albosuccineum</name>
    <dbReference type="NCBI Taxonomy" id="1237068"/>
    <lineage>
        <taxon>Eukaryota</taxon>
        <taxon>Fungi</taxon>
        <taxon>Dikarya</taxon>
        <taxon>Ascomycota</taxon>
        <taxon>Pezizomycotina</taxon>
        <taxon>Sordariomycetes</taxon>
        <taxon>Hypocreomycetidae</taxon>
        <taxon>Hypocreales</taxon>
        <taxon>Nectriaceae</taxon>
        <taxon>Fusarium</taxon>
        <taxon>Fusarium decemcellulare species complex</taxon>
    </lineage>
</organism>
<sequence>MAPSFLAPNYRVPPYGLLPGSRPAVTVDDFILRIPLGSSPGADVPNRYLLVRLEQARTSERDSCQSFNWYRFVRLVFPRNPNKTPNNVLIHAALPLRSGQARPETRLLDGPTSFQSWLSAVSRQLTEDGDAIGRYLAVSGEALGPSQVTTSFRPAPRPARPAPRPARPAPQPTSPVSLLYIESTMHAVIRPLYQLPFTTNFSHIDRMCELFQLPSADNLDLQRKVLPGMNPACHLYAHQLEGLYRMINRKCQTTQLAGQILADEEGLSRRLMLVAYAHPEEVEKTMPPGGFTTIVCEPRHIKTYAKIVAENVMTTMPLDDGPFSGKPFLSSYTYETDGQLKAIPGLGGPHQGTTDLKNLTPELDKTYNGIALPQTPPGRAVGGVSTARPTPIEEILGSGGDGHSGHSLRYHGGLGGTGARRAASSSPLPHPQSQVAQSDTLLILSRDLLESGAEKSLELVTQWPGSGSPDGSAATRSAVEYSIYMPLYAANIFVDIDQKAIVSDSRTHRWLVAQRVRCSQGKATRPLLVVMSPSPFIRSRKDVHALFDIIFFKPDKLKDADDKFDRVMAQLKLLRCTHDGRPSLPIDAKLERLWKEAATWLNDLFIARDHSTRITKTDNVVTIRSATTNIGLSTHRFHPTPSQHLGQLSSACKNAGDDVKGRQSGENATWQSLALAPSFQLLYRAASIPALLGGDGDGLDTSVGVSSFPLDFTSIQHDLPSADRGGQPIPYQETNANGEVWARRVIELARHDSALDDAWLRDTVKILGEALNGRFWDPDGCRPTEADLDHPRHAVISCPSLTTTLHVYYALSHICGHSIEAYLLTSEWPPPARRGLVVNSWIERASELDSQNSWIERASEPASRARGAGQQAPKLLVAIVHTSVLASLPLTLPFATIFVQYGQPMAAHDAERAASRVRQVGLEERTHVYSFSRSDNPALLAIEDIHHGREGSWKERFS</sequence>
<dbReference type="AlphaFoldDB" id="A0A8H4LGG7"/>
<evidence type="ECO:0000256" key="1">
    <source>
        <dbReference type="SAM" id="MobiDB-lite"/>
    </source>
</evidence>
<gene>
    <name evidence="2" type="ORF">FALBO_5607</name>
</gene>